<name>A0A562BT78_9BURK</name>
<evidence type="ECO:0000256" key="2">
    <source>
        <dbReference type="ARBA" id="ARBA00022481"/>
    </source>
</evidence>
<reference evidence="10 11" key="1">
    <citation type="submission" date="2019-07" db="EMBL/GenBank/DDBJ databases">
        <title>Genome sequencing of lignin-degrading bacterial isolates.</title>
        <authorList>
            <person name="Gladden J."/>
        </authorList>
    </citation>
    <scope>NUCLEOTIDE SEQUENCE [LARGE SCALE GENOMIC DNA]</scope>
    <source>
        <strain evidence="10 11">J11</strain>
    </source>
</reference>
<evidence type="ECO:0000313" key="10">
    <source>
        <dbReference type="EMBL" id="TWG88495.1"/>
    </source>
</evidence>
<dbReference type="InterPro" id="IPR051310">
    <property type="entry name" value="MCP_chemotaxis"/>
</dbReference>
<dbReference type="InterPro" id="IPR004089">
    <property type="entry name" value="MCPsignal_dom"/>
</dbReference>
<dbReference type="SMART" id="SM00304">
    <property type="entry name" value="HAMP"/>
    <property type="match status" value="1"/>
</dbReference>
<feature type="domain" description="HAMP" evidence="9">
    <location>
        <begin position="209"/>
        <end position="262"/>
    </location>
</feature>
<dbReference type="GO" id="GO:0007165">
    <property type="term" value="P:signal transduction"/>
    <property type="evidence" value="ECO:0007669"/>
    <property type="project" value="UniProtKB-KW"/>
</dbReference>
<dbReference type="Pfam" id="PF12729">
    <property type="entry name" value="4HB_MCP_1"/>
    <property type="match status" value="1"/>
</dbReference>
<accession>A0A562BT78</accession>
<feature type="domain" description="Methyl-accepting transducer" evidence="8">
    <location>
        <begin position="267"/>
        <end position="496"/>
    </location>
</feature>
<keyword evidence="7" id="KW-0812">Transmembrane</keyword>
<dbReference type="Pfam" id="PF00015">
    <property type="entry name" value="MCPsignal"/>
    <property type="match status" value="1"/>
</dbReference>
<evidence type="ECO:0000313" key="11">
    <source>
        <dbReference type="Proteomes" id="UP000318141"/>
    </source>
</evidence>
<evidence type="ECO:0000259" key="9">
    <source>
        <dbReference type="PROSITE" id="PS50885"/>
    </source>
</evidence>
<dbReference type="OrthoDB" id="9147953at2"/>
<dbReference type="Pfam" id="PF00672">
    <property type="entry name" value="HAMP"/>
    <property type="match status" value="1"/>
</dbReference>
<proteinExistence type="inferred from homology"/>
<dbReference type="PANTHER" id="PTHR43531">
    <property type="entry name" value="PROTEIN ICFG"/>
    <property type="match status" value="1"/>
</dbReference>
<dbReference type="SUPFAM" id="SSF58104">
    <property type="entry name" value="Methyl-accepting chemotaxis protein (MCP) signaling domain"/>
    <property type="match status" value="1"/>
</dbReference>
<feature type="region of interest" description="Disordered" evidence="6">
    <location>
        <begin position="513"/>
        <end position="533"/>
    </location>
</feature>
<evidence type="ECO:0000256" key="6">
    <source>
        <dbReference type="SAM" id="MobiDB-lite"/>
    </source>
</evidence>
<feature type="transmembrane region" description="Helical" evidence="7">
    <location>
        <begin position="188"/>
        <end position="208"/>
    </location>
</feature>
<dbReference type="InterPro" id="IPR004090">
    <property type="entry name" value="Chemotax_Me-accpt_rcpt"/>
</dbReference>
<dbReference type="Proteomes" id="UP000318141">
    <property type="component" value="Unassembled WGS sequence"/>
</dbReference>
<dbReference type="CDD" id="cd06225">
    <property type="entry name" value="HAMP"/>
    <property type="match status" value="1"/>
</dbReference>
<evidence type="ECO:0000259" key="8">
    <source>
        <dbReference type="PROSITE" id="PS50111"/>
    </source>
</evidence>
<dbReference type="InterPro" id="IPR003660">
    <property type="entry name" value="HAMP_dom"/>
</dbReference>
<dbReference type="GO" id="GO:0006935">
    <property type="term" value="P:chemotaxis"/>
    <property type="evidence" value="ECO:0007669"/>
    <property type="project" value="InterPro"/>
</dbReference>
<dbReference type="GO" id="GO:0005886">
    <property type="term" value="C:plasma membrane"/>
    <property type="evidence" value="ECO:0007669"/>
    <property type="project" value="TreeGrafter"/>
</dbReference>
<organism evidence="10 11">
    <name type="scientific">Cupriavidus gilardii J11</name>
    <dbReference type="NCBI Taxonomy" id="936133"/>
    <lineage>
        <taxon>Bacteria</taxon>
        <taxon>Pseudomonadati</taxon>
        <taxon>Pseudomonadota</taxon>
        <taxon>Betaproteobacteria</taxon>
        <taxon>Burkholderiales</taxon>
        <taxon>Burkholderiaceae</taxon>
        <taxon>Cupriavidus</taxon>
    </lineage>
</organism>
<keyword evidence="5" id="KW-0175">Coiled coil</keyword>
<dbReference type="SMART" id="SM00283">
    <property type="entry name" value="MA"/>
    <property type="match status" value="1"/>
</dbReference>
<dbReference type="InterPro" id="IPR024478">
    <property type="entry name" value="HlyB_4HB_MCP"/>
</dbReference>
<dbReference type="PANTHER" id="PTHR43531:SF14">
    <property type="entry name" value="METHYL-ACCEPTING CHEMOTAXIS PROTEIN I-RELATED"/>
    <property type="match status" value="1"/>
</dbReference>
<dbReference type="GO" id="GO:0004888">
    <property type="term" value="F:transmembrane signaling receptor activity"/>
    <property type="evidence" value="ECO:0007669"/>
    <property type="project" value="InterPro"/>
</dbReference>
<gene>
    <name evidence="10" type="ORF">L602_001200000880</name>
</gene>
<sequence length="533" mass="56589">MNISQRLLFTLSLSLLALFVVGLGGIWQMNKAEEKLEYFNENTLASVRRLSGMRDAATSMRIALYRHALSQDDSMKKDAEASLNAALARFDELATRYAKEDVSNDADRKLIEADVAAMARYRGRFGSLLQASTAGDLVTASNLLGVGELYESAMALRKQVDEHIEFNTKMGDDAVAENKRAHEVAVRVFGGVIALTLFVVGTLAVLLYRRIRSSLSEIQQSMQHVSNSLDLTHRAPVGRLDEIGLTAQSFNALLERVGAAMRSVRESSDSVGVAAREIAAGNSDLSARTEQQAASLEETASSMEELTTTVRHNADSARQASGLANDAATVAERGHSATADMMRTMGAISDNSNRIAEITGMIEGIAFQTNILALNAAVEAARAGEQGRGFAVVAGEVRTLAQRSSSAAKEIKELIDASVGTVRTGSAQAEAVGATMSQIHQSVRNVSDLLGEIAAATGEQSRGIEQVNQAVGQMDQVTQQNAALVEEAAAAAHSLEEQATRLLETVGTFQLAGGNRAGTPRRAGSTPAQALPA</sequence>
<evidence type="ECO:0000256" key="4">
    <source>
        <dbReference type="PROSITE-ProRule" id="PRU00284"/>
    </source>
</evidence>
<keyword evidence="7" id="KW-1133">Transmembrane helix</keyword>
<dbReference type="PROSITE" id="PS50885">
    <property type="entry name" value="HAMP"/>
    <property type="match status" value="1"/>
</dbReference>
<comment type="similarity">
    <text evidence="3">Belongs to the methyl-accepting chemotaxis (MCP) protein family.</text>
</comment>
<evidence type="ECO:0000256" key="1">
    <source>
        <dbReference type="ARBA" id="ARBA00004370"/>
    </source>
</evidence>
<evidence type="ECO:0000256" key="7">
    <source>
        <dbReference type="SAM" id="Phobius"/>
    </source>
</evidence>
<protein>
    <submittedName>
        <fullName evidence="10">Methyl-accepting chemotaxis protein</fullName>
    </submittedName>
</protein>
<dbReference type="AlphaFoldDB" id="A0A562BT78"/>
<dbReference type="PROSITE" id="PS50111">
    <property type="entry name" value="CHEMOTAXIS_TRANSDUC_2"/>
    <property type="match status" value="1"/>
</dbReference>
<keyword evidence="11" id="KW-1185">Reference proteome</keyword>
<dbReference type="EMBL" id="VLJN01000004">
    <property type="protein sequence ID" value="TWG88495.1"/>
    <property type="molecule type" value="Genomic_DNA"/>
</dbReference>
<keyword evidence="4" id="KW-0807">Transducer</keyword>
<keyword evidence="2" id="KW-0488">Methylation</keyword>
<evidence type="ECO:0000256" key="3">
    <source>
        <dbReference type="ARBA" id="ARBA00029447"/>
    </source>
</evidence>
<dbReference type="PRINTS" id="PR00260">
    <property type="entry name" value="CHEMTRNSDUCR"/>
</dbReference>
<comment type="caution">
    <text evidence="10">The sequence shown here is derived from an EMBL/GenBank/DDBJ whole genome shotgun (WGS) entry which is preliminary data.</text>
</comment>
<comment type="subcellular location">
    <subcellularLocation>
        <location evidence="1">Membrane</location>
    </subcellularLocation>
</comment>
<dbReference type="CDD" id="cd11386">
    <property type="entry name" value="MCP_signal"/>
    <property type="match status" value="1"/>
</dbReference>
<dbReference type="Gene3D" id="1.10.287.950">
    <property type="entry name" value="Methyl-accepting chemotaxis protein"/>
    <property type="match status" value="1"/>
</dbReference>
<keyword evidence="7" id="KW-0472">Membrane</keyword>
<dbReference type="FunFam" id="1.10.287.950:FF:000001">
    <property type="entry name" value="Methyl-accepting chemotaxis sensory transducer"/>
    <property type="match status" value="1"/>
</dbReference>
<evidence type="ECO:0000256" key="5">
    <source>
        <dbReference type="SAM" id="Coils"/>
    </source>
</evidence>
<feature type="coiled-coil region" evidence="5">
    <location>
        <begin position="467"/>
        <end position="505"/>
    </location>
</feature>